<keyword evidence="2" id="KW-1185">Reference proteome</keyword>
<dbReference type="EMBL" id="JACCJZ010000017">
    <property type="protein sequence ID" value="NYZ63344.1"/>
    <property type="molecule type" value="Genomic_DNA"/>
</dbReference>
<name>A0A7Z0QSJ5_9GAMM</name>
<organism evidence="1 2">
    <name type="scientific">Luteimonas deserti</name>
    <dbReference type="NCBI Taxonomy" id="2752306"/>
    <lineage>
        <taxon>Bacteria</taxon>
        <taxon>Pseudomonadati</taxon>
        <taxon>Pseudomonadota</taxon>
        <taxon>Gammaproteobacteria</taxon>
        <taxon>Lysobacterales</taxon>
        <taxon>Lysobacteraceae</taxon>
        <taxon>Luteimonas</taxon>
    </lineage>
</organism>
<sequence length="321" mass="34588">MTRATFLLPAPARFGAQRWSETMLRALARADRRPAGEAGRRAQLLRHAALPPGRWPLAALSRRLDATDADAPGTAWLRADPAWLRPDINGVRLMAHGEGLGLTADDVTALLPALRPVFGDAGFMLDAPHPARWYLQVPAGTPLPAFHDPSEALGTDLADLGDADTPGPEARRWRALANEAQIVLHQHPWNAGRQAAGRPPVNTLWFWGGGAAPGVASAAHRWPPRVFSDDPVCVALAAAAVRPQALPDAWPGPGEGDALFDLSALRDLRALLQAWLHPALDALDAGALTTLALDDETGGLRELRRWHRWRIWRRPAAGGPS</sequence>
<evidence type="ECO:0000313" key="2">
    <source>
        <dbReference type="Proteomes" id="UP000589896"/>
    </source>
</evidence>
<dbReference type="Proteomes" id="UP000589896">
    <property type="component" value="Unassembled WGS sequence"/>
</dbReference>
<protein>
    <submittedName>
        <fullName evidence="1">Phosphoglycerate mutase</fullName>
    </submittedName>
</protein>
<comment type="caution">
    <text evidence="1">The sequence shown here is derived from an EMBL/GenBank/DDBJ whole genome shotgun (WGS) entry which is preliminary data.</text>
</comment>
<accession>A0A7Z0QSJ5</accession>
<gene>
    <name evidence="1" type="ORF">H0E82_11290</name>
</gene>
<evidence type="ECO:0000313" key="1">
    <source>
        <dbReference type="EMBL" id="NYZ63344.1"/>
    </source>
</evidence>
<reference evidence="1 2" key="1">
    <citation type="submission" date="2020-07" db="EMBL/GenBank/DDBJ databases">
        <title>isolation of Luteimonas sp. SJ-16.</title>
        <authorList>
            <person name="Huang X.-X."/>
            <person name="Xu L."/>
            <person name="Sun J.-Q."/>
        </authorList>
    </citation>
    <scope>NUCLEOTIDE SEQUENCE [LARGE SCALE GENOMIC DNA]</scope>
    <source>
        <strain evidence="1 2">SJ-16</strain>
    </source>
</reference>
<dbReference type="AlphaFoldDB" id="A0A7Z0QSJ5"/>
<dbReference type="RefSeq" id="WP_180545539.1">
    <property type="nucleotide sequence ID" value="NZ_JACCJZ010000017.1"/>
</dbReference>
<proteinExistence type="predicted"/>